<proteinExistence type="predicted"/>
<sequence>MQIRYIVQRARPLTYPPGTGLVERPPREENSVFAEGVGRVIIGIFNVVLGIVLLSLSAAALVTYTADYDDVDYKFDPIGWGIWSGAVTIISGVCGVASRKIKLMVFVFLGISLVSLFSCIGGCIWATLASYNIYLFLQENYNSTANNRMYLYMFMSISFVIQAMASLTGSVFTWSTLRKLNNTQHVTQVETICTNNTEEISTSNLDFPNFSSVTSPPSQETLVNGPTDLMQNSSIMGS</sequence>
<name>A0A9Q0YIK8_HOLLE</name>
<evidence type="ECO:0000313" key="2">
    <source>
        <dbReference type="EMBL" id="KAJ8020952.1"/>
    </source>
</evidence>
<dbReference type="Proteomes" id="UP001152320">
    <property type="component" value="Chromosome 22"/>
</dbReference>
<dbReference type="PANTHER" id="PTHR23320">
    <property type="entry name" value="MEMBRANE-SPANNING 4-DOMAINS SUBFAMILY A MS4A -RELATED"/>
    <property type="match status" value="1"/>
</dbReference>
<organism evidence="2 3">
    <name type="scientific">Holothuria leucospilota</name>
    <name type="common">Black long sea cucumber</name>
    <name type="synonym">Mertensiothuria leucospilota</name>
    <dbReference type="NCBI Taxonomy" id="206669"/>
    <lineage>
        <taxon>Eukaryota</taxon>
        <taxon>Metazoa</taxon>
        <taxon>Echinodermata</taxon>
        <taxon>Eleutherozoa</taxon>
        <taxon>Echinozoa</taxon>
        <taxon>Holothuroidea</taxon>
        <taxon>Aspidochirotacea</taxon>
        <taxon>Aspidochirotida</taxon>
        <taxon>Holothuriidae</taxon>
        <taxon>Holothuria</taxon>
    </lineage>
</organism>
<dbReference type="EMBL" id="JAIZAY010000022">
    <property type="protein sequence ID" value="KAJ8020952.1"/>
    <property type="molecule type" value="Genomic_DNA"/>
</dbReference>
<keyword evidence="3" id="KW-1185">Reference proteome</keyword>
<feature type="transmembrane region" description="Helical" evidence="1">
    <location>
        <begin position="149"/>
        <end position="174"/>
    </location>
</feature>
<accession>A0A9Q0YIK8</accession>
<dbReference type="AlphaFoldDB" id="A0A9Q0YIK8"/>
<evidence type="ECO:0000256" key="1">
    <source>
        <dbReference type="SAM" id="Phobius"/>
    </source>
</evidence>
<keyword evidence="1" id="KW-0812">Transmembrane</keyword>
<dbReference type="InterPro" id="IPR030417">
    <property type="entry name" value="MS4A"/>
</dbReference>
<gene>
    <name evidence="2" type="ORF">HOLleu_40687</name>
</gene>
<dbReference type="PANTHER" id="PTHR23320:SF165">
    <property type="entry name" value="MARVEL DOMAIN-CONTAINING PROTEIN"/>
    <property type="match status" value="1"/>
</dbReference>
<keyword evidence="1" id="KW-1133">Transmembrane helix</keyword>
<feature type="transmembrane region" description="Helical" evidence="1">
    <location>
        <begin position="78"/>
        <end position="98"/>
    </location>
</feature>
<keyword evidence="1" id="KW-0472">Membrane</keyword>
<feature type="transmembrane region" description="Helical" evidence="1">
    <location>
        <begin position="105"/>
        <end position="129"/>
    </location>
</feature>
<evidence type="ECO:0000313" key="3">
    <source>
        <dbReference type="Proteomes" id="UP001152320"/>
    </source>
</evidence>
<reference evidence="2" key="1">
    <citation type="submission" date="2021-10" db="EMBL/GenBank/DDBJ databases">
        <title>Tropical sea cucumber genome reveals ecological adaptation and Cuvierian tubules defense mechanism.</title>
        <authorList>
            <person name="Chen T."/>
        </authorList>
    </citation>
    <scope>NUCLEOTIDE SEQUENCE</scope>
    <source>
        <strain evidence="2">Nanhai2018</strain>
        <tissue evidence="2">Muscle</tissue>
    </source>
</reference>
<comment type="caution">
    <text evidence="2">The sequence shown here is derived from an EMBL/GenBank/DDBJ whole genome shotgun (WGS) entry which is preliminary data.</text>
</comment>
<protein>
    <submittedName>
        <fullName evidence="2">Uncharacterized protein</fullName>
    </submittedName>
</protein>
<feature type="transmembrane region" description="Helical" evidence="1">
    <location>
        <begin position="40"/>
        <end position="66"/>
    </location>
</feature>